<dbReference type="SUPFAM" id="SSF51735">
    <property type="entry name" value="NAD(P)-binding Rossmann-fold domains"/>
    <property type="match status" value="1"/>
</dbReference>
<feature type="domain" description="Glucose-6-phosphate dehydrogenase C-terminal" evidence="8">
    <location>
        <begin position="199"/>
        <end position="497"/>
    </location>
</feature>
<dbReference type="GO" id="GO:0006006">
    <property type="term" value="P:glucose metabolic process"/>
    <property type="evidence" value="ECO:0007669"/>
    <property type="project" value="UniProtKB-KW"/>
</dbReference>
<evidence type="ECO:0000313" key="9">
    <source>
        <dbReference type="EMBL" id="MPL84220.1"/>
    </source>
</evidence>
<dbReference type="SUPFAM" id="SSF55347">
    <property type="entry name" value="Glyceraldehyde-3-phosphate dehydrogenase-like, C-terminal domain"/>
    <property type="match status" value="1"/>
</dbReference>
<dbReference type="PRINTS" id="PR00079">
    <property type="entry name" value="G6PDHDRGNASE"/>
</dbReference>
<evidence type="ECO:0000256" key="5">
    <source>
        <dbReference type="ARBA" id="ARBA00023002"/>
    </source>
</evidence>
<reference evidence="9" key="1">
    <citation type="submission" date="2019-08" db="EMBL/GenBank/DDBJ databases">
        <authorList>
            <person name="Kucharzyk K."/>
            <person name="Murdoch R.W."/>
            <person name="Higgins S."/>
            <person name="Loffler F."/>
        </authorList>
    </citation>
    <scope>NUCLEOTIDE SEQUENCE</scope>
</reference>
<dbReference type="EC" id="1.1.1.49" evidence="9"/>
<dbReference type="Pfam" id="PF02781">
    <property type="entry name" value="G6PD_C"/>
    <property type="match status" value="1"/>
</dbReference>
<dbReference type="InterPro" id="IPR022675">
    <property type="entry name" value="G6P_DH_C"/>
</dbReference>
<protein>
    <submittedName>
        <fullName evidence="9">Glucose-6-phosphate 1-dehydrogenase</fullName>
        <ecNumber evidence="9">1.1.1.49</ecNumber>
    </submittedName>
</protein>
<sequence>MFSKKNLEDQILIIFGSNGDLSRRKLLPAIFQLYLDNLLPKNFIVIGTGSKEKDENANRADVRSALLEFAPAGVNNAPDRLESFLNLVFYKKVQNQIEQDFKGLKDYIQKKADELGVKQNIIYYFSIPPFLYEVVAANLVRYGLNEEENGWKRIIVEKPFGYSYATAIDLDKKLHEGFHEDQIYRIDHYLGKETVQNIMVTRFYNGFFEPIWNRKYIDRVEITASEKIGVGDRGGYYDGSGALRDMIQNHLLQVLAVVAMEPPVIFDSESIRNETVKVLQALRPIKDVDVPNQVVRGQYIATQVGDKMNPGYRQEQGVNPNSKTETFVAIKTFIDNWRWGDVPFYIRTGKHLPARVTEVVIHLKHAPHQLFKQLCLTHPNNMIILRIHPDAGIAIDFGMKIPGAGYKVHNVNMAFKYADLAENKIPEAYERLLLDCMVGDSTLYARADAVKTSWKFVDPIIQAWQDNPEIPLYFYECNTWGPKESNNLFDDKYTKWREPEE</sequence>
<keyword evidence="6" id="KW-0119">Carbohydrate metabolism</keyword>
<dbReference type="GO" id="GO:0009051">
    <property type="term" value="P:pentose-phosphate shunt, oxidative branch"/>
    <property type="evidence" value="ECO:0007669"/>
    <property type="project" value="TreeGrafter"/>
</dbReference>
<dbReference type="HAMAP" id="MF_00966">
    <property type="entry name" value="G6PD"/>
    <property type="match status" value="1"/>
</dbReference>
<evidence type="ECO:0000256" key="4">
    <source>
        <dbReference type="ARBA" id="ARBA00022857"/>
    </source>
</evidence>
<evidence type="ECO:0000259" key="8">
    <source>
        <dbReference type="Pfam" id="PF02781"/>
    </source>
</evidence>
<dbReference type="Gene3D" id="3.30.360.10">
    <property type="entry name" value="Dihydrodipicolinate Reductase, domain 2"/>
    <property type="match status" value="1"/>
</dbReference>
<comment type="caution">
    <text evidence="9">The sequence shown here is derived from an EMBL/GenBank/DDBJ whole genome shotgun (WGS) entry which is preliminary data.</text>
</comment>
<evidence type="ECO:0000256" key="3">
    <source>
        <dbReference type="ARBA" id="ARBA00022526"/>
    </source>
</evidence>
<evidence type="ECO:0000256" key="6">
    <source>
        <dbReference type="ARBA" id="ARBA00023277"/>
    </source>
</evidence>
<evidence type="ECO:0000256" key="1">
    <source>
        <dbReference type="ARBA" id="ARBA00004937"/>
    </source>
</evidence>
<dbReference type="NCBIfam" id="TIGR00871">
    <property type="entry name" value="zwf"/>
    <property type="match status" value="1"/>
</dbReference>
<dbReference type="InterPro" id="IPR001282">
    <property type="entry name" value="G6P_DH"/>
</dbReference>
<organism evidence="9">
    <name type="scientific">bioreactor metagenome</name>
    <dbReference type="NCBI Taxonomy" id="1076179"/>
    <lineage>
        <taxon>unclassified sequences</taxon>
        <taxon>metagenomes</taxon>
        <taxon>ecological metagenomes</taxon>
    </lineage>
</organism>
<dbReference type="GO" id="GO:0050661">
    <property type="term" value="F:NADP binding"/>
    <property type="evidence" value="ECO:0007669"/>
    <property type="project" value="InterPro"/>
</dbReference>
<feature type="domain" description="Glucose-6-phosphate dehydrogenase NAD-binding" evidence="7">
    <location>
        <begin position="13"/>
        <end position="197"/>
    </location>
</feature>
<dbReference type="Gene3D" id="3.40.50.720">
    <property type="entry name" value="NAD(P)-binding Rossmann-like Domain"/>
    <property type="match status" value="1"/>
</dbReference>
<keyword evidence="3" id="KW-0313">Glucose metabolism</keyword>
<dbReference type="InterPro" id="IPR022674">
    <property type="entry name" value="G6P_DH_NAD-bd"/>
</dbReference>
<dbReference type="PIRSF" id="PIRSF000110">
    <property type="entry name" value="G6PD"/>
    <property type="match status" value="1"/>
</dbReference>
<proteinExistence type="inferred from homology"/>
<accession>A0A644UYT9</accession>
<keyword evidence="4" id="KW-0521">NADP</keyword>
<name>A0A644UYT9_9ZZZZ</name>
<dbReference type="InterPro" id="IPR036291">
    <property type="entry name" value="NAD(P)-bd_dom_sf"/>
</dbReference>
<dbReference type="PROSITE" id="PS00069">
    <property type="entry name" value="G6P_DEHYDROGENASE"/>
    <property type="match status" value="1"/>
</dbReference>
<dbReference type="Pfam" id="PF00479">
    <property type="entry name" value="G6PD_N"/>
    <property type="match status" value="1"/>
</dbReference>
<dbReference type="GO" id="GO:0004345">
    <property type="term" value="F:glucose-6-phosphate dehydrogenase activity"/>
    <property type="evidence" value="ECO:0007669"/>
    <property type="project" value="UniProtKB-EC"/>
</dbReference>
<dbReference type="GO" id="GO:0005829">
    <property type="term" value="C:cytosol"/>
    <property type="evidence" value="ECO:0007669"/>
    <property type="project" value="TreeGrafter"/>
</dbReference>
<dbReference type="EMBL" id="VSSQ01000187">
    <property type="protein sequence ID" value="MPL84220.1"/>
    <property type="molecule type" value="Genomic_DNA"/>
</dbReference>
<evidence type="ECO:0000259" key="7">
    <source>
        <dbReference type="Pfam" id="PF00479"/>
    </source>
</evidence>
<evidence type="ECO:0000256" key="2">
    <source>
        <dbReference type="ARBA" id="ARBA00009975"/>
    </source>
</evidence>
<comment type="pathway">
    <text evidence="1">Carbohydrate degradation; pentose phosphate pathway; D-ribulose 5-phosphate from D-glucose 6-phosphate (oxidative stage): step 1/3.</text>
</comment>
<comment type="similarity">
    <text evidence="2">Belongs to the glucose-6-phosphate dehydrogenase family.</text>
</comment>
<gene>
    <name evidence="9" type="primary">zwf_3</name>
    <name evidence="9" type="ORF">SDC9_30184</name>
</gene>
<dbReference type="AlphaFoldDB" id="A0A644UYT9"/>
<dbReference type="PANTHER" id="PTHR23429:SF0">
    <property type="entry name" value="GLUCOSE-6-PHOSPHATE 1-DEHYDROGENASE"/>
    <property type="match status" value="1"/>
</dbReference>
<dbReference type="PANTHER" id="PTHR23429">
    <property type="entry name" value="GLUCOSE-6-PHOSPHATE 1-DEHYDROGENASE G6PD"/>
    <property type="match status" value="1"/>
</dbReference>
<dbReference type="UniPathway" id="UPA00115"/>
<dbReference type="InterPro" id="IPR019796">
    <property type="entry name" value="G6P_DH_AS"/>
</dbReference>
<keyword evidence="5 9" id="KW-0560">Oxidoreductase</keyword>